<dbReference type="InterPro" id="IPR044068">
    <property type="entry name" value="CB"/>
</dbReference>
<dbReference type="Gene3D" id="1.10.443.10">
    <property type="entry name" value="Intergrase catalytic core"/>
    <property type="match status" value="1"/>
</dbReference>
<reference evidence="6 7" key="1">
    <citation type="submission" date="2020-04" db="EMBL/GenBank/DDBJ databases">
        <title>Novel species.</title>
        <authorList>
            <person name="Teo W.F.A."/>
            <person name="Lipun K."/>
            <person name="Srisuk N."/>
            <person name="Duangmal K."/>
        </authorList>
    </citation>
    <scope>NUCLEOTIDE SEQUENCE [LARGE SCALE GENOMIC DNA]</scope>
    <source>
        <strain evidence="6 7">K13G38</strain>
    </source>
</reference>
<dbReference type="SUPFAM" id="SSF56349">
    <property type="entry name" value="DNA breaking-rejoining enzymes"/>
    <property type="match status" value="1"/>
</dbReference>
<keyword evidence="2" id="KW-0233">DNA recombination</keyword>
<feature type="region of interest" description="Disordered" evidence="4">
    <location>
        <begin position="514"/>
        <end position="546"/>
    </location>
</feature>
<dbReference type="Gene3D" id="1.10.150.130">
    <property type="match status" value="1"/>
</dbReference>
<evidence type="ECO:0000256" key="2">
    <source>
        <dbReference type="ARBA" id="ARBA00023172"/>
    </source>
</evidence>
<accession>A0ABX1JDJ0</accession>
<evidence type="ECO:0000313" key="6">
    <source>
        <dbReference type="EMBL" id="NKQ57311.1"/>
    </source>
</evidence>
<dbReference type="Proteomes" id="UP000715441">
    <property type="component" value="Unassembled WGS sequence"/>
</dbReference>
<organism evidence="6 7">
    <name type="scientific">Amycolatopsis acididurans</name>
    <dbReference type="NCBI Taxonomy" id="2724524"/>
    <lineage>
        <taxon>Bacteria</taxon>
        <taxon>Bacillati</taxon>
        <taxon>Actinomycetota</taxon>
        <taxon>Actinomycetes</taxon>
        <taxon>Pseudonocardiales</taxon>
        <taxon>Pseudonocardiaceae</taxon>
        <taxon>Amycolatopsis</taxon>
    </lineage>
</organism>
<evidence type="ECO:0000259" key="5">
    <source>
        <dbReference type="PROSITE" id="PS51900"/>
    </source>
</evidence>
<dbReference type="InterPro" id="IPR004107">
    <property type="entry name" value="Integrase_SAM-like_N"/>
</dbReference>
<evidence type="ECO:0000256" key="3">
    <source>
        <dbReference type="PROSITE-ProRule" id="PRU01248"/>
    </source>
</evidence>
<protein>
    <submittedName>
        <fullName evidence="6">Site-specific integrase</fullName>
    </submittedName>
</protein>
<feature type="domain" description="Core-binding (CB)" evidence="5">
    <location>
        <begin position="248"/>
        <end position="332"/>
    </location>
</feature>
<keyword evidence="7" id="KW-1185">Reference proteome</keyword>
<evidence type="ECO:0000256" key="1">
    <source>
        <dbReference type="ARBA" id="ARBA00023125"/>
    </source>
</evidence>
<proteinExistence type="predicted"/>
<gene>
    <name evidence="6" type="ORF">HFP15_31035</name>
</gene>
<name>A0ABX1JDJ0_9PSEU</name>
<dbReference type="InterPro" id="IPR011010">
    <property type="entry name" value="DNA_brk_join_enz"/>
</dbReference>
<evidence type="ECO:0000313" key="7">
    <source>
        <dbReference type="Proteomes" id="UP000715441"/>
    </source>
</evidence>
<sequence length="546" mass="61719">MVSCDQCLSWGVPEGIGRCRACREFGVRYPDLGDCLGCRRRTPRRKGYCRLCWCQARLDRGPVNRHSRLLPFVQDVRHHQLFFARMPSPRDTTVRPTQPRRGVGTGSPGIPRKAPPPVAGRPVAGQVQLRLIDDLRRDYRYGRVDLRRHTVPDNPWLAWALHLSHTMAEARGWSGIVHRTLDRNLVMLLAGYLDGERIRYSDYYPVLRDRMAGLKRVTEVLQSMGILLDDRPDTFEAWMTDKLADLHPGIRRDIHSWARALHEGGPRVRRRSEGTVRNYLYHVQAALTDWSQRYGHLREVTREDILAAVANRSGFARALTLAALRCLFSWAKREGLIFRNPTTGIKNGPCERRILQPLSEDDITHAVNAATTPHARLFVALAAINAARHGDIRAILLDDVDLGNRRITIAGRIRRIDDLTHQVLVEWLDYRRKRWPNTANPYLLVSQHSATGIQPVTQPWVGYLLRGLPATIEGLRIDRQLDEALACGGDPLHLAAVFDIDSSTAIRYATSARQLLQRPHEAKPPPSPGTRGSTLDDSPDEPVGSS</sequence>
<evidence type="ECO:0000256" key="4">
    <source>
        <dbReference type="SAM" id="MobiDB-lite"/>
    </source>
</evidence>
<dbReference type="Pfam" id="PF02899">
    <property type="entry name" value="Phage_int_SAM_1"/>
    <property type="match status" value="1"/>
</dbReference>
<keyword evidence="1 3" id="KW-0238">DNA-binding</keyword>
<dbReference type="EMBL" id="JAAXLS010000034">
    <property type="protein sequence ID" value="NKQ57311.1"/>
    <property type="molecule type" value="Genomic_DNA"/>
</dbReference>
<dbReference type="InterPro" id="IPR013762">
    <property type="entry name" value="Integrase-like_cat_sf"/>
</dbReference>
<dbReference type="InterPro" id="IPR010998">
    <property type="entry name" value="Integrase_recombinase_N"/>
</dbReference>
<comment type="caution">
    <text evidence="6">The sequence shown here is derived from an EMBL/GenBank/DDBJ whole genome shotgun (WGS) entry which is preliminary data.</text>
</comment>
<dbReference type="PROSITE" id="PS51900">
    <property type="entry name" value="CB"/>
    <property type="match status" value="1"/>
</dbReference>
<feature type="region of interest" description="Disordered" evidence="4">
    <location>
        <begin position="88"/>
        <end position="121"/>
    </location>
</feature>